<dbReference type="InterPro" id="IPR007280">
    <property type="entry name" value="Peptidase_C_arc/bac"/>
</dbReference>
<name>A0A0R0D4Y2_9GAMM</name>
<dbReference type="InterPro" id="IPR000209">
    <property type="entry name" value="Peptidase_S8/S53_dom"/>
</dbReference>
<dbReference type="PROSITE" id="PS00138">
    <property type="entry name" value="SUBTILASE_SER"/>
    <property type="match status" value="1"/>
</dbReference>
<evidence type="ECO:0000256" key="5">
    <source>
        <dbReference type="ARBA" id="ARBA00022729"/>
    </source>
</evidence>
<evidence type="ECO:0000256" key="3">
    <source>
        <dbReference type="ARBA" id="ARBA00022525"/>
    </source>
</evidence>
<dbReference type="SUPFAM" id="SSF52743">
    <property type="entry name" value="Subtilisin-like"/>
    <property type="match status" value="1"/>
</dbReference>
<dbReference type="Proteomes" id="UP000051386">
    <property type="component" value="Unassembled WGS sequence"/>
</dbReference>
<evidence type="ECO:0000259" key="13">
    <source>
        <dbReference type="Pfam" id="PF04151"/>
    </source>
</evidence>
<evidence type="ECO:0008006" key="16">
    <source>
        <dbReference type="Google" id="ProtNLM"/>
    </source>
</evidence>
<proteinExistence type="inferred from homology"/>
<dbReference type="PANTHER" id="PTHR43806">
    <property type="entry name" value="PEPTIDASE S8"/>
    <property type="match status" value="1"/>
</dbReference>
<evidence type="ECO:0000256" key="11">
    <source>
        <dbReference type="SAM" id="SignalP"/>
    </source>
</evidence>
<dbReference type="PATRIC" id="fig|517011.3.peg.1964"/>
<organism evidence="14 15">
    <name type="scientific">Stenotrophomonas chelatiphaga</name>
    <dbReference type="NCBI Taxonomy" id="517011"/>
    <lineage>
        <taxon>Bacteria</taxon>
        <taxon>Pseudomonadati</taxon>
        <taxon>Pseudomonadota</taxon>
        <taxon>Gammaproteobacteria</taxon>
        <taxon>Lysobacterales</taxon>
        <taxon>Lysobacteraceae</taxon>
        <taxon>Stenotrophomonas</taxon>
    </lineage>
</organism>
<evidence type="ECO:0000313" key="15">
    <source>
        <dbReference type="Proteomes" id="UP000051386"/>
    </source>
</evidence>
<dbReference type="InterPro" id="IPR050131">
    <property type="entry name" value="Peptidase_S8_subtilisin-like"/>
</dbReference>
<evidence type="ECO:0000256" key="7">
    <source>
        <dbReference type="ARBA" id="ARBA00022825"/>
    </source>
</evidence>
<evidence type="ECO:0000256" key="4">
    <source>
        <dbReference type="ARBA" id="ARBA00022670"/>
    </source>
</evidence>
<dbReference type="InterPro" id="IPR022398">
    <property type="entry name" value="Peptidase_S8_His-AS"/>
</dbReference>
<dbReference type="InterPro" id="IPR015500">
    <property type="entry name" value="Peptidase_S8_subtilisin-rel"/>
</dbReference>
<feature type="domain" description="Peptidase S8/S53" evidence="12">
    <location>
        <begin position="177"/>
        <end position="491"/>
    </location>
</feature>
<dbReference type="GO" id="GO:0004252">
    <property type="term" value="F:serine-type endopeptidase activity"/>
    <property type="evidence" value="ECO:0007669"/>
    <property type="project" value="UniProtKB-UniRule"/>
</dbReference>
<keyword evidence="5 11" id="KW-0732">Signal</keyword>
<feature type="chain" id="PRO_5006395104" description="Protease" evidence="11">
    <location>
        <begin position="28"/>
        <end position="614"/>
    </location>
</feature>
<dbReference type="PANTHER" id="PTHR43806:SF11">
    <property type="entry name" value="CEREVISIN-RELATED"/>
    <property type="match status" value="1"/>
</dbReference>
<evidence type="ECO:0000313" key="14">
    <source>
        <dbReference type="EMBL" id="KRG73319.1"/>
    </source>
</evidence>
<dbReference type="GO" id="GO:0006508">
    <property type="term" value="P:proteolysis"/>
    <property type="evidence" value="ECO:0007669"/>
    <property type="project" value="UniProtKB-KW"/>
</dbReference>
<keyword evidence="6 9" id="KW-0378">Hydrolase</keyword>
<feature type="active site" description="Charge relay system" evidence="9">
    <location>
        <position position="437"/>
    </location>
</feature>
<feature type="domain" description="Peptidase C-terminal archaeal/bacterial" evidence="13">
    <location>
        <begin position="531"/>
        <end position="599"/>
    </location>
</feature>
<evidence type="ECO:0000256" key="2">
    <source>
        <dbReference type="ARBA" id="ARBA00011073"/>
    </source>
</evidence>
<sequence>MRQRFTPQAGVLALAISLGTVPMLAHAADVAVARTVVPLQQLPAEPAVAPVQRFIIKYKPGSAPARDRSRVQSSLGTAAAQSVGVHPSRAPLGLKALRRGATGAEIVAASRPLDNVEAQSVLRQLRQDPDVLYAQLDGFKHAFDLMPNDPQLPIYQWDLLNTVGGIHGPQAWDHSTGKGVVVAVLDSGSTPHVDLKDNLIPGYDFVSWYGQSPDQPDIAGDGDGRDPDATDTGDWTDASMPWCGGSADSSWHGTHVAGTVAAMTNNGLGVAGTAWGAKVQPVRVLGHCGGLTSDIADAIVWAAGGSIDGVPVNPTPADVINMSLGGRGACSQDPATQEAIDFAVSRGTTVVVAAGNNNADASQFSPASCDNVITVGATGVGGTIASYTNYGPRVDLAAPGGDPDSGAGISRGYVWSTGNDGATVAGRDIIVGMVGTSMASPHVAGIVALMQSAAVAAGKDALTPAKVRELLVESVRPFPVQPPANRSIGAGLADAGRAVQLALGNTLPEPPVPELQSGVLLQGLGGGQAQSLLYRVEVPAGTRSLNLRSLGGRGDVSLYAAPGAPPSVEDAAYRSRRAGTAEAIVVASPQPGTWYLRVVGEATFNGVSVLALAR</sequence>
<dbReference type="AlphaFoldDB" id="A0A0R0D4Y2"/>
<dbReference type="CDD" id="cd07496">
    <property type="entry name" value="Peptidases_S8_13"/>
    <property type="match status" value="1"/>
</dbReference>
<feature type="active site" description="Charge relay system" evidence="9">
    <location>
        <position position="252"/>
    </location>
</feature>
<feature type="region of interest" description="Disordered" evidence="10">
    <location>
        <begin position="214"/>
        <end position="243"/>
    </location>
</feature>
<evidence type="ECO:0000256" key="1">
    <source>
        <dbReference type="ARBA" id="ARBA00004613"/>
    </source>
</evidence>
<evidence type="ECO:0000256" key="6">
    <source>
        <dbReference type="ARBA" id="ARBA00022801"/>
    </source>
</evidence>
<keyword evidence="4 9" id="KW-0645">Protease</keyword>
<keyword evidence="3" id="KW-0964">Secreted</keyword>
<dbReference type="PROSITE" id="PS00137">
    <property type="entry name" value="SUBTILASE_HIS"/>
    <property type="match status" value="1"/>
</dbReference>
<dbReference type="Pfam" id="PF00082">
    <property type="entry name" value="Peptidase_S8"/>
    <property type="match status" value="1"/>
</dbReference>
<comment type="caution">
    <text evidence="14">The sequence shown here is derived from an EMBL/GenBank/DDBJ whole genome shotgun (WGS) entry which is preliminary data.</text>
</comment>
<dbReference type="InterPro" id="IPR036852">
    <property type="entry name" value="Peptidase_S8/S53_dom_sf"/>
</dbReference>
<evidence type="ECO:0000256" key="9">
    <source>
        <dbReference type="PROSITE-ProRule" id="PRU01240"/>
    </source>
</evidence>
<comment type="subcellular location">
    <subcellularLocation>
        <location evidence="1">Secreted</location>
    </subcellularLocation>
</comment>
<dbReference type="Pfam" id="PF04151">
    <property type="entry name" value="PPC"/>
    <property type="match status" value="1"/>
</dbReference>
<dbReference type="EMBL" id="LDJK01000049">
    <property type="protein sequence ID" value="KRG73319.1"/>
    <property type="molecule type" value="Genomic_DNA"/>
</dbReference>
<protein>
    <recommendedName>
        <fullName evidence="16">Protease</fullName>
    </recommendedName>
</protein>
<keyword evidence="15" id="KW-1185">Reference proteome</keyword>
<keyword evidence="7 9" id="KW-0720">Serine protease</keyword>
<dbReference type="RefSeq" id="WP_057508713.1">
    <property type="nucleotide sequence ID" value="NZ_LDJK01000049.1"/>
</dbReference>
<reference evidence="14 15" key="1">
    <citation type="submission" date="2015-05" db="EMBL/GenBank/DDBJ databases">
        <title>Genome sequencing and analysis of members of genus Stenotrophomonas.</title>
        <authorList>
            <person name="Patil P.P."/>
            <person name="Midha S."/>
            <person name="Patil P.B."/>
        </authorList>
    </citation>
    <scope>NUCLEOTIDE SEQUENCE [LARGE SCALE GENOMIC DNA]</scope>
    <source>
        <strain evidence="14 15">DSM 21508</strain>
    </source>
</reference>
<evidence type="ECO:0000256" key="10">
    <source>
        <dbReference type="SAM" id="MobiDB-lite"/>
    </source>
</evidence>
<dbReference type="GO" id="GO:0005576">
    <property type="term" value="C:extracellular region"/>
    <property type="evidence" value="ECO:0007669"/>
    <property type="project" value="UniProtKB-SubCell"/>
</dbReference>
<evidence type="ECO:0000256" key="8">
    <source>
        <dbReference type="ARBA" id="ARBA00023145"/>
    </source>
</evidence>
<dbReference type="PROSITE" id="PS51892">
    <property type="entry name" value="SUBTILASE"/>
    <property type="match status" value="1"/>
</dbReference>
<evidence type="ECO:0000259" key="12">
    <source>
        <dbReference type="Pfam" id="PF00082"/>
    </source>
</evidence>
<feature type="active site" description="Charge relay system" evidence="9">
    <location>
        <position position="186"/>
    </location>
</feature>
<dbReference type="FunFam" id="3.40.50.200:FF:000022">
    <property type="entry name" value="Extracellular protease"/>
    <property type="match status" value="1"/>
</dbReference>
<accession>A0A0R0D4Y2</accession>
<dbReference type="InterPro" id="IPR023828">
    <property type="entry name" value="Peptidase_S8_Ser-AS"/>
</dbReference>
<feature type="signal peptide" evidence="11">
    <location>
        <begin position="1"/>
        <end position="27"/>
    </location>
</feature>
<dbReference type="Gene3D" id="3.40.50.200">
    <property type="entry name" value="Peptidase S8/S53 domain"/>
    <property type="match status" value="1"/>
</dbReference>
<gene>
    <name evidence="14" type="ORF">ABB28_11260</name>
</gene>
<dbReference type="Gene3D" id="2.60.120.380">
    <property type="match status" value="1"/>
</dbReference>
<keyword evidence="8" id="KW-0865">Zymogen</keyword>
<dbReference type="InterPro" id="IPR034176">
    <property type="entry name" value="Peptidases_S8_13"/>
</dbReference>
<comment type="similarity">
    <text evidence="2 9">Belongs to the peptidase S8 family.</text>
</comment>
<dbReference type="PRINTS" id="PR00723">
    <property type="entry name" value="SUBTILISIN"/>
</dbReference>